<evidence type="ECO:0000256" key="1">
    <source>
        <dbReference type="SAM" id="Phobius"/>
    </source>
</evidence>
<comment type="caution">
    <text evidence="2">The sequence shown here is derived from an EMBL/GenBank/DDBJ whole genome shotgun (WGS) entry which is preliminary data.</text>
</comment>
<protein>
    <submittedName>
        <fullName evidence="2">Uncharacterized protein</fullName>
    </submittedName>
</protein>
<feature type="transmembrane region" description="Helical" evidence="1">
    <location>
        <begin position="79"/>
        <end position="99"/>
    </location>
</feature>
<evidence type="ECO:0000313" key="3">
    <source>
        <dbReference type="Proteomes" id="UP001286456"/>
    </source>
</evidence>
<reference evidence="2" key="1">
    <citation type="journal article" date="2023" name="Mol. Phylogenet. Evol.">
        <title>Genome-scale phylogeny and comparative genomics of the fungal order Sordariales.</title>
        <authorList>
            <person name="Hensen N."/>
            <person name="Bonometti L."/>
            <person name="Westerberg I."/>
            <person name="Brannstrom I.O."/>
            <person name="Guillou S."/>
            <person name="Cros-Aarteil S."/>
            <person name="Calhoun S."/>
            <person name="Haridas S."/>
            <person name="Kuo A."/>
            <person name="Mondo S."/>
            <person name="Pangilinan J."/>
            <person name="Riley R."/>
            <person name="LaButti K."/>
            <person name="Andreopoulos B."/>
            <person name="Lipzen A."/>
            <person name="Chen C."/>
            <person name="Yan M."/>
            <person name="Daum C."/>
            <person name="Ng V."/>
            <person name="Clum A."/>
            <person name="Steindorff A."/>
            <person name="Ohm R.A."/>
            <person name="Martin F."/>
            <person name="Silar P."/>
            <person name="Natvig D.O."/>
            <person name="Lalanne C."/>
            <person name="Gautier V."/>
            <person name="Ament-Velasquez S.L."/>
            <person name="Kruys A."/>
            <person name="Hutchinson M.I."/>
            <person name="Powell A.J."/>
            <person name="Barry K."/>
            <person name="Miller A.N."/>
            <person name="Grigoriev I.V."/>
            <person name="Debuchy R."/>
            <person name="Gladieux P."/>
            <person name="Hiltunen Thoren M."/>
            <person name="Johannesson H."/>
        </authorList>
    </citation>
    <scope>NUCLEOTIDE SEQUENCE</scope>
    <source>
        <strain evidence="2">SMH4131-1</strain>
    </source>
</reference>
<proteinExistence type="predicted"/>
<accession>A0AAE0J4C4</accession>
<dbReference type="AlphaFoldDB" id="A0AAE0J4C4"/>
<keyword evidence="1" id="KW-0812">Transmembrane</keyword>
<organism evidence="2 3">
    <name type="scientific">Cercophora scortea</name>
    <dbReference type="NCBI Taxonomy" id="314031"/>
    <lineage>
        <taxon>Eukaryota</taxon>
        <taxon>Fungi</taxon>
        <taxon>Dikarya</taxon>
        <taxon>Ascomycota</taxon>
        <taxon>Pezizomycotina</taxon>
        <taxon>Sordariomycetes</taxon>
        <taxon>Sordariomycetidae</taxon>
        <taxon>Sordariales</taxon>
        <taxon>Lasiosphaeriaceae</taxon>
        <taxon>Cercophora</taxon>
    </lineage>
</organism>
<evidence type="ECO:0000313" key="2">
    <source>
        <dbReference type="EMBL" id="KAK3336654.1"/>
    </source>
</evidence>
<name>A0AAE0J4C4_9PEZI</name>
<reference evidence="2" key="2">
    <citation type="submission" date="2023-06" db="EMBL/GenBank/DDBJ databases">
        <authorList>
            <consortium name="Lawrence Berkeley National Laboratory"/>
            <person name="Haridas S."/>
            <person name="Hensen N."/>
            <person name="Bonometti L."/>
            <person name="Westerberg I."/>
            <person name="Brannstrom I.O."/>
            <person name="Guillou S."/>
            <person name="Cros-Aarteil S."/>
            <person name="Calhoun S."/>
            <person name="Kuo A."/>
            <person name="Mondo S."/>
            <person name="Pangilinan J."/>
            <person name="Riley R."/>
            <person name="Labutti K."/>
            <person name="Andreopoulos B."/>
            <person name="Lipzen A."/>
            <person name="Chen C."/>
            <person name="Yanf M."/>
            <person name="Daum C."/>
            <person name="Ng V."/>
            <person name="Clum A."/>
            <person name="Steindorff A."/>
            <person name="Ohm R."/>
            <person name="Martin F."/>
            <person name="Silar P."/>
            <person name="Natvig D."/>
            <person name="Lalanne C."/>
            <person name="Gautier V."/>
            <person name="Ament-Velasquez S.L."/>
            <person name="Kruys A."/>
            <person name="Hutchinson M.I."/>
            <person name="Powell A.J."/>
            <person name="Barry K."/>
            <person name="Miller A.N."/>
            <person name="Grigoriev I.V."/>
            <person name="Debuchy R."/>
            <person name="Gladieux P."/>
            <person name="Thoren M.H."/>
            <person name="Johannesson H."/>
        </authorList>
    </citation>
    <scope>NUCLEOTIDE SEQUENCE</scope>
    <source>
        <strain evidence="2">SMH4131-1</strain>
    </source>
</reference>
<keyword evidence="1" id="KW-0472">Membrane</keyword>
<dbReference type="EMBL" id="JAUEPO010000001">
    <property type="protein sequence ID" value="KAK3336654.1"/>
    <property type="molecule type" value="Genomic_DNA"/>
</dbReference>
<keyword evidence="1" id="KW-1133">Transmembrane helix</keyword>
<sequence length="108" mass="11963">MCPPFSFFPFPSPFFSCPRHRGSGLAAPPVLVPLEAVDHARRLPCLRVLALLLFASLILEVPKSGLPMYVIRQITSNGFGRSMFMLQGFLFLCGFFASVQSHRHLGPT</sequence>
<keyword evidence="3" id="KW-1185">Reference proteome</keyword>
<gene>
    <name evidence="2" type="ORF">B0T19DRAFT_46073</name>
</gene>
<dbReference type="Proteomes" id="UP001286456">
    <property type="component" value="Unassembled WGS sequence"/>
</dbReference>